<gene>
    <name evidence="1" type="ORF">E3O32_10105</name>
</gene>
<proteinExistence type="predicted"/>
<protein>
    <submittedName>
        <fullName evidence="1">DNA-binding protein</fullName>
    </submittedName>
</protein>
<accession>A0A4R8WAH4</accession>
<dbReference type="Proteomes" id="UP000297643">
    <property type="component" value="Unassembled WGS sequence"/>
</dbReference>
<evidence type="ECO:0000313" key="2">
    <source>
        <dbReference type="Proteomes" id="UP000297643"/>
    </source>
</evidence>
<comment type="caution">
    <text evidence="1">The sequence shown here is derived from an EMBL/GenBank/DDBJ whole genome shotgun (WGS) entry which is preliminary data.</text>
</comment>
<keyword evidence="2" id="KW-1185">Reference proteome</keyword>
<keyword evidence="1" id="KW-0238">DNA-binding</keyword>
<organism evidence="1 2">
    <name type="scientific">Cryobacterium mannosilyticum</name>
    <dbReference type="NCBI Taxonomy" id="1259190"/>
    <lineage>
        <taxon>Bacteria</taxon>
        <taxon>Bacillati</taxon>
        <taxon>Actinomycetota</taxon>
        <taxon>Actinomycetes</taxon>
        <taxon>Micrococcales</taxon>
        <taxon>Microbacteriaceae</taxon>
        <taxon>Cryobacterium</taxon>
    </lineage>
</organism>
<sequence>MTEQLDPQPSTIEALIRQVVREEVRAQRDADAARARPEVAIVDPLRLYSVTAASGILAMSKVWVYKQIREGHLPVVEFGHTRPHQRIRAVDLQRFIEDRVFLCSD</sequence>
<dbReference type="RefSeq" id="WP_134509117.1">
    <property type="nucleotide sequence ID" value="NZ_SOFM01000027.1"/>
</dbReference>
<dbReference type="EMBL" id="SOFM01000027">
    <property type="protein sequence ID" value="TFC03644.1"/>
    <property type="molecule type" value="Genomic_DNA"/>
</dbReference>
<reference evidence="1 2" key="1">
    <citation type="submission" date="2019-03" db="EMBL/GenBank/DDBJ databases">
        <title>Genomics of glacier-inhabiting Cryobacterium strains.</title>
        <authorList>
            <person name="Liu Q."/>
            <person name="Xin Y.-H."/>
        </authorList>
    </citation>
    <scope>NUCLEOTIDE SEQUENCE [LARGE SCALE GENOMIC DNA]</scope>
    <source>
        <strain evidence="1 2">RHLT2-21</strain>
    </source>
</reference>
<dbReference type="GO" id="GO:0003677">
    <property type="term" value="F:DNA binding"/>
    <property type="evidence" value="ECO:0007669"/>
    <property type="project" value="UniProtKB-KW"/>
</dbReference>
<dbReference type="AlphaFoldDB" id="A0A4R8WAH4"/>
<evidence type="ECO:0000313" key="1">
    <source>
        <dbReference type="EMBL" id="TFC03644.1"/>
    </source>
</evidence>
<name>A0A4R8WAH4_9MICO</name>